<dbReference type="GO" id="GO:0031251">
    <property type="term" value="C:PAN complex"/>
    <property type="evidence" value="ECO:0007669"/>
    <property type="project" value="TreeGrafter"/>
</dbReference>
<dbReference type="SMART" id="SM00479">
    <property type="entry name" value="EXOIII"/>
    <property type="match status" value="1"/>
</dbReference>
<keyword evidence="4" id="KW-0540">Nuclease</keyword>
<dbReference type="InterPro" id="IPR012337">
    <property type="entry name" value="RNaseH-like_sf"/>
</dbReference>
<sequence>MCMKKKIRIINFRKTPGIDPEILRTMRMQGPIGYAPNAKTTRRNQVLYNIGKNGYPMTAKNSPENKARMSDETSNFVAIPKRYRKLDVKYNKLGTDDFQFDLYNKTPFSGLESTLPNSYCNAMLQVLYFSEPLRAALMSHVCEKEFCLSCELGFLFHMLSLSNVVPCQPGNFLRAFRTVPEASALSLILSDLHAEAKSKVDLSALVQSWNRFILHQMHVELIETKKRKEEKKAARKPFVYKETDFPKISDERKRSTAGINEAKIEEEKREEESEISNLFGTKLLQINNCLKCSNIVKKESMSLACNLNYPTNEPDRDEWSFCDILTRSLCPKQTTPAWCDSCSKFTPTSQKRILQSLPKLLAINTGLQTRQHKQFWQTQMDKVVAKANLPDSLRSSTPTPGMSTKPCRYGDSCSRLGCRFRHSFDNAPPPIPSNNPYCSNNWLPLSIRMRLKEDLLSIVKEEDSKSFERENGDGDNVATASYDLSAVVCCVRDGGTNGTNDRHNLVALIKVPDSCIPKGSELSENKWYLFNDFSICPVPAQEAVWFSLDWKTPCVLYYSTPAVTEANTAIYSSLTREVFTEDVCLARNGGTASITFTPLSDSEVLKPGDLVAMDAEFVTLNQEESELRSDGKLSTIKPSQMSVARITCIRGQGALEGTPFIDDYISTQEQVVDYLTKFSGIKPGDLDANFSSKHLTTLKSTYMKLRYLQDLGVVFVGHGLKNDFRVINLVVPPEQVVDTVFLFHLPHHRMVSLRFLAWHFLGIKIQSETHDSVEDARAALQLYRKFKMVKAQNKLGEALAELYERGKQLNWKVPPD</sequence>
<dbReference type="EMBL" id="JARQZJ010000091">
    <property type="protein sequence ID" value="KAK9883523.1"/>
    <property type="molecule type" value="Genomic_DNA"/>
</dbReference>
<evidence type="ECO:0000313" key="10">
    <source>
        <dbReference type="EMBL" id="KAK9883523.1"/>
    </source>
</evidence>
<keyword evidence="3" id="KW-0507">mRNA processing</keyword>
<dbReference type="Pfam" id="PF00929">
    <property type="entry name" value="RNase_T"/>
    <property type="match status" value="1"/>
</dbReference>
<evidence type="ECO:0000256" key="1">
    <source>
        <dbReference type="ARBA" id="ARBA00001663"/>
    </source>
</evidence>
<dbReference type="PROSITE" id="PS50235">
    <property type="entry name" value="USP_3"/>
    <property type="match status" value="1"/>
</dbReference>
<dbReference type="FunFam" id="3.30.420.10:FF:000011">
    <property type="entry name" value="PAN2-PAN3 deadenylation complex catalytic subunit PAN2"/>
    <property type="match status" value="1"/>
</dbReference>
<dbReference type="InterPro" id="IPR028881">
    <property type="entry name" value="PAN2_UCH_dom"/>
</dbReference>
<evidence type="ECO:0000256" key="3">
    <source>
        <dbReference type="ARBA" id="ARBA00022664"/>
    </source>
</evidence>
<dbReference type="PANTHER" id="PTHR15728:SF0">
    <property type="entry name" value="PAN2-PAN3 DEADENYLATION COMPLEX CATALYTIC SUBUNIT PAN2"/>
    <property type="match status" value="1"/>
</dbReference>
<dbReference type="SUPFAM" id="SSF54001">
    <property type="entry name" value="Cysteine proteinases"/>
    <property type="match status" value="1"/>
</dbReference>
<evidence type="ECO:0000256" key="2">
    <source>
        <dbReference type="ARBA" id="ARBA00022490"/>
    </source>
</evidence>
<dbReference type="InterPro" id="IPR028889">
    <property type="entry name" value="USP"/>
</dbReference>
<name>A0AAW1ULB8_9CUCU</name>
<evidence type="ECO:0000256" key="5">
    <source>
        <dbReference type="ARBA" id="ARBA00022723"/>
    </source>
</evidence>
<evidence type="ECO:0000256" key="7">
    <source>
        <dbReference type="ARBA" id="ARBA00022839"/>
    </source>
</evidence>
<evidence type="ECO:0000256" key="8">
    <source>
        <dbReference type="ARBA" id="ARBA00023242"/>
    </source>
</evidence>
<keyword evidence="6" id="KW-0378">Hydrolase</keyword>
<keyword evidence="5" id="KW-0479">Metal-binding</keyword>
<keyword evidence="11" id="KW-1185">Reference proteome</keyword>
<dbReference type="PANTHER" id="PTHR15728">
    <property type="entry name" value="DEADENYLATION COMPLEX CATALYTIC SUBUNIT PAN2"/>
    <property type="match status" value="1"/>
</dbReference>
<dbReference type="InterPro" id="IPR050785">
    <property type="entry name" value="PAN2-PAN3_catalytic_subunit"/>
</dbReference>
<dbReference type="CDD" id="cd06143">
    <property type="entry name" value="PAN2_exo"/>
    <property type="match status" value="1"/>
</dbReference>
<evidence type="ECO:0000256" key="4">
    <source>
        <dbReference type="ARBA" id="ARBA00022722"/>
    </source>
</evidence>
<gene>
    <name evidence="10" type="ORF">WA026_001699</name>
</gene>
<keyword evidence="8" id="KW-0539">Nucleus</keyword>
<comment type="catalytic activity">
    <reaction evidence="1">
        <text>Exonucleolytic cleavage of poly(A) to 5'-AMP.</text>
        <dbReference type="EC" id="3.1.13.4"/>
    </reaction>
</comment>
<dbReference type="GO" id="GO:0006397">
    <property type="term" value="P:mRNA processing"/>
    <property type="evidence" value="ECO:0007669"/>
    <property type="project" value="UniProtKB-KW"/>
</dbReference>
<dbReference type="Pfam" id="PF13423">
    <property type="entry name" value="UCH_1"/>
    <property type="match status" value="1"/>
</dbReference>
<accession>A0AAW1ULB8</accession>
<evidence type="ECO:0000259" key="9">
    <source>
        <dbReference type="PROSITE" id="PS50235"/>
    </source>
</evidence>
<evidence type="ECO:0000313" key="11">
    <source>
        <dbReference type="Proteomes" id="UP001431783"/>
    </source>
</evidence>
<reference evidence="10 11" key="1">
    <citation type="submission" date="2023-03" db="EMBL/GenBank/DDBJ databases">
        <title>Genome insight into feeding habits of ladybird beetles.</title>
        <authorList>
            <person name="Li H.-S."/>
            <person name="Huang Y.-H."/>
            <person name="Pang H."/>
        </authorList>
    </citation>
    <scope>NUCLEOTIDE SEQUENCE [LARGE SCALE GENOMIC DNA]</scope>
    <source>
        <strain evidence="10">SYSU_2023b</strain>
        <tissue evidence="10">Whole body</tissue>
    </source>
</reference>
<keyword evidence="2" id="KW-0963">Cytoplasm</keyword>
<dbReference type="InterPro" id="IPR036397">
    <property type="entry name" value="RNaseH_sf"/>
</dbReference>
<dbReference type="GO" id="GO:0004535">
    <property type="term" value="F:poly(A)-specific ribonuclease activity"/>
    <property type="evidence" value="ECO:0007669"/>
    <property type="project" value="UniProtKB-EC"/>
</dbReference>
<dbReference type="SUPFAM" id="SSF53098">
    <property type="entry name" value="Ribonuclease H-like"/>
    <property type="match status" value="1"/>
</dbReference>
<dbReference type="GO" id="GO:0000932">
    <property type="term" value="C:P-body"/>
    <property type="evidence" value="ECO:0007669"/>
    <property type="project" value="TreeGrafter"/>
</dbReference>
<dbReference type="GO" id="GO:0046872">
    <property type="term" value="F:metal ion binding"/>
    <property type="evidence" value="ECO:0007669"/>
    <property type="project" value="UniProtKB-KW"/>
</dbReference>
<keyword evidence="7" id="KW-0269">Exonuclease</keyword>
<dbReference type="Proteomes" id="UP001431783">
    <property type="component" value="Unassembled WGS sequence"/>
</dbReference>
<protein>
    <recommendedName>
        <fullName evidence="9">USP domain-containing protein</fullName>
    </recommendedName>
</protein>
<dbReference type="AlphaFoldDB" id="A0AAW1ULB8"/>
<comment type="caution">
    <text evidence="10">The sequence shown here is derived from an EMBL/GenBank/DDBJ whole genome shotgun (WGS) entry which is preliminary data.</text>
</comment>
<dbReference type="InterPro" id="IPR038765">
    <property type="entry name" value="Papain-like_cys_pep_sf"/>
</dbReference>
<dbReference type="Gene3D" id="3.30.420.10">
    <property type="entry name" value="Ribonuclease H-like superfamily/Ribonuclease H"/>
    <property type="match status" value="1"/>
</dbReference>
<dbReference type="InterPro" id="IPR013520">
    <property type="entry name" value="Ribonucl_H"/>
</dbReference>
<dbReference type="GO" id="GO:0003676">
    <property type="term" value="F:nucleic acid binding"/>
    <property type="evidence" value="ECO:0007669"/>
    <property type="project" value="InterPro"/>
</dbReference>
<organism evidence="10 11">
    <name type="scientific">Henosepilachna vigintioctopunctata</name>
    <dbReference type="NCBI Taxonomy" id="420089"/>
    <lineage>
        <taxon>Eukaryota</taxon>
        <taxon>Metazoa</taxon>
        <taxon>Ecdysozoa</taxon>
        <taxon>Arthropoda</taxon>
        <taxon>Hexapoda</taxon>
        <taxon>Insecta</taxon>
        <taxon>Pterygota</taxon>
        <taxon>Neoptera</taxon>
        <taxon>Endopterygota</taxon>
        <taxon>Coleoptera</taxon>
        <taxon>Polyphaga</taxon>
        <taxon>Cucujiformia</taxon>
        <taxon>Coccinelloidea</taxon>
        <taxon>Coccinellidae</taxon>
        <taxon>Epilachninae</taxon>
        <taxon>Epilachnini</taxon>
        <taxon>Henosepilachna</taxon>
    </lineage>
</organism>
<dbReference type="Gene3D" id="3.90.70.10">
    <property type="entry name" value="Cysteine proteinases"/>
    <property type="match status" value="1"/>
</dbReference>
<evidence type="ECO:0000256" key="6">
    <source>
        <dbReference type="ARBA" id="ARBA00022801"/>
    </source>
</evidence>
<proteinExistence type="predicted"/>
<dbReference type="GO" id="GO:0000289">
    <property type="term" value="P:nuclear-transcribed mRNA poly(A) tail shortening"/>
    <property type="evidence" value="ECO:0007669"/>
    <property type="project" value="TreeGrafter"/>
</dbReference>
<feature type="domain" description="USP" evidence="9">
    <location>
        <begin position="109"/>
        <end position="561"/>
    </location>
</feature>